<dbReference type="InterPro" id="IPR011990">
    <property type="entry name" value="TPR-like_helical_dom_sf"/>
</dbReference>
<dbReference type="SUPFAM" id="SSF48452">
    <property type="entry name" value="TPR-like"/>
    <property type="match status" value="1"/>
</dbReference>
<evidence type="ECO:0000313" key="2">
    <source>
        <dbReference type="Proteomes" id="UP000281553"/>
    </source>
</evidence>
<gene>
    <name evidence="1" type="ORF">DILT_LOCUS1980</name>
</gene>
<dbReference type="SMR" id="A0A3P6QXF0"/>
<dbReference type="OrthoDB" id="412781at2759"/>
<dbReference type="Proteomes" id="UP000281553">
    <property type="component" value="Unassembled WGS sequence"/>
</dbReference>
<dbReference type="Gene3D" id="1.25.40.10">
    <property type="entry name" value="Tetratricopeptide repeat domain"/>
    <property type="match status" value="1"/>
</dbReference>
<proteinExistence type="predicted"/>
<organism evidence="1 2">
    <name type="scientific">Dibothriocephalus latus</name>
    <name type="common">Fish tapeworm</name>
    <name type="synonym">Diphyllobothrium latum</name>
    <dbReference type="NCBI Taxonomy" id="60516"/>
    <lineage>
        <taxon>Eukaryota</taxon>
        <taxon>Metazoa</taxon>
        <taxon>Spiralia</taxon>
        <taxon>Lophotrochozoa</taxon>
        <taxon>Platyhelminthes</taxon>
        <taxon>Cestoda</taxon>
        <taxon>Eucestoda</taxon>
        <taxon>Diphyllobothriidea</taxon>
        <taxon>Diphyllobothriidae</taxon>
        <taxon>Dibothriocephalus</taxon>
    </lineage>
</organism>
<sequence>MSISILLTTIVPLPSAKQHSLTALGFFSGRTESFIIADASLYSTLEKESRIAAIAQTTVPSSVNLSTTDARLPLLTSVEEFEVAVRNSPSNPRLWVLYAAYHQDRSQVSEARSVYERALKLSQTLPAVQATTFTSTIL</sequence>
<name>A0A3P6QXF0_DIBLA</name>
<feature type="non-terminal residue" evidence="1">
    <location>
        <position position="138"/>
    </location>
</feature>
<dbReference type="AlphaFoldDB" id="A0A3P6QXF0"/>
<protein>
    <recommendedName>
        <fullName evidence="3">Suppressor of forked domain-containing protein</fullName>
    </recommendedName>
</protein>
<evidence type="ECO:0000313" key="1">
    <source>
        <dbReference type="EMBL" id="VDK53609.1"/>
    </source>
</evidence>
<accession>A0A3P6QXF0</accession>
<evidence type="ECO:0008006" key="3">
    <source>
        <dbReference type="Google" id="ProtNLM"/>
    </source>
</evidence>
<keyword evidence="2" id="KW-1185">Reference proteome</keyword>
<dbReference type="EMBL" id="UYRU01018396">
    <property type="protein sequence ID" value="VDK53609.1"/>
    <property type="molecule type" value="Genomic_DNA"/>
</dbReference>
<reference evidence="1 2" key="1">
    <citation type="submission" date="2018-11" db="EMBL/GenBank/DDBJ databases">
        <authorList>
            <consortium name="Pathogen Informatics"/>
        </authorList>
    </citation>
    <scope>NUCLEOTIDE SEQUENCE [LARGE SCALE GENOMIC DNA]</scope>
</reference>